<name>A0A2S2Q882_9HEMI</name>
<protein>
    <recommendedName>
        <fullName evidence="1">Reverse transcriptase domain-containing protein</fullName>
    </recommendedName>
</protein>
<dbReference type="EMBL" id="GGMS01004745">
    <property type="protein sequence ID" value="MBY73948.1"/>
    <property type="molecule type" value="Transcribed_RNA"/>
</dbReference>
<reference evidence="2" key="1">
    <citation type="submission" date="2018-04" db="EMBL/GenBank/DDBJ databases">
        <title>Transcriptome assembly of Sipha flava.</title>
        <authorList>
            <person name="Scully E.D."/>
            <person name="Geib S.M."/>
            <person name="Palmer N.A."/>
            <person name="Koch K."/>
            <person name="Bradshaw J."/>
            <person name="Heng-Moss T."/>
            <person name="Sarath G."/>
        </authorList>
    </citation>
    <scope>NUCLEOTIDE SEQUENCE</scope>
</reference>
<dbReference type="Pfam" id="PF00078">
    <property type="entry name" value="RVT_1"/>
    <property type="match status" value="1"/>
</dbReference>
<evidence type="ECO:0000259" key="1">
    <source>
        <dbReference type="PROSITE" id="PS50878"/>
    </source>
</evidence>
<evidence type="ECO:0000313" key="2">
    <source>
        <dbReference type="EMBL" id="MBY73948.1"/>
    </source>
</evidence>
<accession>A0A2S2Q882</accession>
<dbReference type="InterPro" id="IPR000477">
    <property type="entry name" value="RT_dom"/>
</dbReference>
<sequence>MFFTTSGLSQGDHLSPLLFSIFINGLSKALHHCNFLCFADDIKLFMQINSMDDCLKLQHDVNSFVAFFDGLGLSLNFDKCKVMTFNRIRSPRMFSYHLLDFRISCYDGFVLDLGLKISSNLDPGLHIELVCCKALRVLGIIM</sequence>
<dbReference type="OrthoDB" id="6603726at2759"/>
<proteinExistence type="predicted"/>
<dbReference type="GO" id="GO:0071897">
    <property type="term" value="P:DNA biosynthetic process"/>
    <property type="evidence" value="ECO:0007669"/>
    <property type="project" value="UniProtKB-ARBA"/>
</dbReference>
<dbReference type="PROSITE" id="PS50878">
    <property type="entry name" value="RT_POL"/>
    <property type="match status" value="1"/>
</dbReference>
<dbReference type="AlphaFoldDB" id="A0A2S2Q882"/>
<gene>
    <name evidence="2" type="ORF">g.168812</name>
</gene>
<feature type="domain" description="Reverse transcriptase" evidence="1">
    <location>
        <begin position="1"/>
        <end position="111"/>
    </location>
</feature>
<dbReference type="InterPro" id="IPR043502">
    <property type="entry name" value="DNA/RNA_pol_sf"/>
</dbReference>
<dbReference type="SUPFAM" id="SSF56672">
    <property type="entry name" value="DNA/RNA polymerases"/>
    <property type="match status" value="1"/>
</dbReference>
<organism evidence="2">
    <name type="scientific">Sipha flava</name>
    <name type="common">yellow sugarcane aphid</name>
    <dbReference type="NCBI Taxonomy" id="143950"/>
    <lineage>
        <taxon>Eukaryota</taxon>
        <taxon>Metazoa</taxon>
        <taxon>Ecdysozoa</taxon>
        <taxon>Arthropoda</taxon>
        <taxon>Hexapoda</taxon>
        <taxon>Insecta</taxon>
        <taxon>Pterygota</taxon>
        <taxon>Neoptera</taxon>
        <taxon>Paraneoptera</taxon>
        <taxon>Hemiptera</taxon>
        <taxon>Sternorrhyncha</taxon>
        <taxon>Aphidomorpha</taxon>
        <taxon>Aphidoidea</taxon>
        <taxon>Aphididae</taxon>
        <taxon>Sipha</taxon>
    </lineage>
</organism>